<protein>
    <submittedName>
        <fullName evidence="1">Uncharacterized protein</fullName>
    </submittedName>
</protein>
<gene>
    <name evidence="1" type="ORF">WR25_04668</name>
</gene>
<name>A0A2A2KBB2_9BILA</name>
<evidence type="ECO:0000313" key="2">
    <source>
        <dbReference type="Proteomes" id="UP000218231"/>
    </source>
</evidence>
<proteinExistence type="predicted"/>
<dbReference type="InterPro" id="IPR016181">
    <property type="entry name" value="Acyl_CoA_acyltransferase"/>
</dbReference>
<organism evidence="1 2">
    <name type="scientific">Diploscapter pachys</name>
    <dbReference type="NCBI Taxonomy" id="2018661"/>
    <lineage>
        <taxon>Eukaryota</taxon>
        <taxon>Metazoa</taxon>
        <taxon>Ecdysozoa</taxon>
        <taxon>Nematoda</taxon>
        <taxon>Chromadorea</taxon>
        <taxon>Rhabditida</taxon>
        <taxon>Rhabditina</taxon>
        <taxon>Rhabditomorpha</taxon>
        <taxon>Rhabditoidea</taxon>
        <taxon>Rhabditidae</taxon>
        <taxon>Diploscapter</taxon>
    </lineage>
</organism>
<comment type="caution">
    <text evidence="1">The sequence shown here is derived from an EMBL/GenBank/DDBJ whole genome shotgun (WGS) entry which is preliminary data.</text>
</comment>
<accession>A0A2A2KBB2</accession>
<dbReference type="EMBL" id="LIAE01009105">
    <property type="protein sequence ID" value="PAV71217.1"/>
    <property type="molecule type" value="Genomic_DNA"/>
</dbReference>
<reference evidence="1 2" key="1">
    <citation type="journal article" date="2017" name="Curr. Biol.">
        <title>Genome architecture and evolution of a unichromosomal asexual nematode.</title>
        <authorList>
            <person name="Fradin H."/>
            <person name="Zegar C."/>
            <person name="Gutwein M."/>
            <person name="Lucas J."/>
            <person name="Kovtun M."/>
            <person name="Corcoran D."/>
            <person name="Baugh L.R."/>
            <person name="Kiontke K."/>
            <person name="Gunsalus K."/>
            <person name="Fitch D.H."/>
            <person name="Piano F."/>
        </authorList>
    </citation>
    <scope>NUCLEOTIDE SEQUENCE [LARGE SCALE GENOMIC DNA]</scope>
    <source>
        <strain evidence="1">PF1309</strain>
    </source>
</reference>
<evidence type="ECO:0000313" key="1">
    <source>
        <dbReference type="EMBL" id="PAV71217.1"/>
    </source>
</evidence>
<dbReference type="Proteomes" id="UP000218231">
    <property type="component" value="Unassembled WGS sequence"/>
</dbReference>
<dbReference type="AlphaFoldDB" id="A0A2A2KBB2"/>
<keyword evidence="2" id="KW-1185">Reference proteome</keyword>
<sequence>MRYRLCCKRVGAQVDSRSRIHRACFMTLPVELLQTGPEHADLRSELTGIDAWELADLFVLKKYRRQGVGLAVARRTLCQGQGDWLVRCYREDAPALAFCQAVLGDLPRPVREIVLDDEPLLCNFLVTQRLH</sequence>
<dbReference type="SUPFAM" id="SSF55729">
    <property type="entry name" value="Acyl-CoA N-acyltransferases (Nat)"/>
    <property type="match status" value="1"/>
</dbReference>